<dbReference type="OrthoDB" id="5522963at2"/>
<protein>
    <recommendedName>
        <fullName evidence="1">vWA-MoxR associated protein N-terminal HTH domain-containing protein</fullName>
    </recommendedName>
</protein>
<feature type="domain" description="vWA-MoxR associated protein N-terminal HTH" evidence="1">
    <location>
        <begin position="4"/>
        <end position="86"/>
    </location>
</feature>
<dbReference type="InterPro" id="IPR027417">
    <property type="entry name" value="P-loop_NTPase"/>
</dbReference>
<dbReference type="SUPFAM" id="SSF52540">
    <property type="entry name" value="P-loop containing nucleoside triphosphate hydrolases"/>
    <property type="match status" value="1"/>
</dbReference>
<dbReference type="Proteomes" id="UP000016960">
    <property type="component" value="Unassembled WGS sequence"/>
</dbReference>
<sequence>MEFTIDEAIKVANQVVFDKIGRNLTDVEIWVLEGSWERLDYDRIAARNQYAASYISQDVAPKLWRLLSEALGERVKKSNFREALKRAWDQRRIPITPVSPRALKLAPLEPVPSTPLSPSLYVERPPLESLCYDALLHPGALVRVKAPSLMGKTSLVERVLAQLSEQGYRTVGLSFELAERRTHFDALDRFLRWFCLNLTRELGLPIQLEDYWDSAGMGSKVSCTTYFEEYLLAQSDSPLVLCLDDVDLLFPYPVIYEDFFGLLRSWYEKGRSRKIWKRLRLAIVHSTDVYIRLNINQSPFNVGLPIELTEFTPEQVEEFANLHDLELDAAQIGVEGLALLMEHVGGHPYLIEQALSHLKGHPHETLGHVLDNSPTEAGIYANHLREYLIGLQQVPELANACQRVMAATTPVKIDPVHAYQLQSMGLVRLLGNEVEPRCYLYRTYFRDRLGEFA</sequence>
<dbReference type="PATRIC" id="fig|582515.4.peg.1520"/>
<evidence type="ECO:0000259" key="1">
    <source>
        <dbReference type="Pfam" id="PF26355"/>
    </source>
</evidence>
<dbReference type="Gene3D" id="3.40.50.300">
    <property type="entry name" value="P-loop containing nucleotide triphosphate hydrolases"/>
    <property type="match status" value="1"/>
</dbReference>
<evidence type="ECO:0000313" key="3">
    <source>
        <dbReference type="Proteomes" id="UP000016960"/>
    </source>
</evidence>
<organism evidence="2 3">
    <name type="scientific">Rubidibacter lacunae KORDI 51-2</name>
    <dbReference type="NCBI Taxonomy" id="582515"/>
    <lineage>
        <taxon>Bacteria</taxon>
        <taxon>Bacillati</taxon>
        <taxon>Cyanobacteriota</taxon>
        <taxon>Cyanophyceae</taxon>
        <taxon>Oscillatoriophycideae</taxon>
        <taxon>Chroococcales</taxon>
        <taxon>Aphanothecaceae</taxon>
        <taxon>Rubidibacter</taxon>
    </lineage>
</organism>
<evidence type="ECO:0000313" key="2">
    <source>
        <dbReference type="EMBL" id="ERN42026.1"/>
    </source>
</evidence>
<dbReference type="InterPro" id="IPR058651">
    <property type="entry name" value="HTH_VMAP-M9"/>
</dbReference>
<dbReference type="EMBL" id="ASSJ01000035">
    <property type="protein sequence ID" value="ERN42026.1"/>
    <property type="molecule type" value="Genomic_DNA"/>
</dbReference>
<gene>
    <name evidence="2" type="ORF">KR51_00013600</name>
</gene>
<dbReference type="STRING" id="582515.KR51_00013600"/>
<proteinExistence type="predicted"/>
<dbReference type="InParanoid" id="U5DK15"/>
<dbReference type="Pfam" id="PF26355">
    <property type="entry name" value="HTH_VMAP-M9"/>
    <property type="match status" value="1"/>
</dbReference>
<accession>U5DK15</accession>
<keyword evidence="3" id="KW-1185">Reference proteome</keyword>
<dbReference type="Pfam" id="PF14516">
    <property type="entry name" value="AAA_35"/>
    <property type="match status" value="1"/>
</dbReference>
<comment type="caution">
    <text evidence="2">The sequence shown here is derived from an EMBL/GenBank/DDBJ whole genome shotgun (WGS) entry which is preliminary data.</text>
</comment>
<name>U5DK15_9CHRO</name>
<reference evidence="2 3" key="1">
    <citation type="submission" date="2013-05" db="EMBL/GenBank/DDBJ databases">
        <title>Draft genome sequence of Rubidibacter lacunae KORDI 51-2.</title>
        <authorList>
            <person name="Choi D.H."/>
            <person name="Noh J.H."/>
            <person name="Kwon K.-K."/>
            <person name="Lee J.-H."/>
            <person name="Ryu J.-Y."/>
        </authorList>
    </citation>
    <scope>NUCLEOTIDE SEQUENCE [LARGE SCALE GENOMIC DNA]</scope>
    <source>
        <strain evidence="2 3">KORDI 51-2</strain>
    </source>
</reference>
<dbReference type="eggNOG" id="COG1672">
    <property type="taxonomic scope" value="Bacteria"/>
</dbReference>
<dbReference type="AlphaFoldDB" id="U5DK15"/>